<dbReference type="Proteomes" id="UP000242525">
    <property type="component" value="Unassembled WGS sequence"/>
</dbReference>
<dbReference type="OrthoDB" id="414175at2759"/>
<comment type="caution">
    <text evidence="15">The sequence shown here is derived from an EMBL/GenBank/DDBJ whole genome shotgun (WGS) entry which is preliminary data.</text>
</comment>
<keyword evidence="10 13" id="KW-1133">Transmembrane helix</keyword>
<organism evidence="15 16">
    <name type="scientific">Geotrichum candidum</name>
    <name type="common">Oospora lactis</name>
    <name type="synonym">Dipodascus geotrichum</name>
    <dbReference type="NCBI Taxonomy" id="1173061"/>
    <lineage>
        <taxon>Eukaryota</taxon>
        <taxon>Fungi</taxon>
        <taxon>Dikarya</taxon>
        <taxon>Ascomycota</taxon>
        <taxon>Saccharomycotina</taxon>
        <taxon>Dipodascomycetes</taxon>
        <taxon>Dipodascales</taxon>
        <taxon>Dipodascaceae</taxon>
        <taxon>Geotrichum</taxon>
    </lineage>
</organism>
<feature type="domain" description="Fringe-like glycosyltransferase" evidence="14">
    <location>
        <begin position="377"/>
        <end position="471"/>
    </location>
</feature>
<evidence type="ECO:0000256" key="11">
    <source>
        <dbReference type="ARBA" id="ARBA00023136"/>
    </source>
</evidence>
<dbReference type="STRING" id="1173061.A0A0J9XF98"/>
<keyword evidence="8" id="KW-0547">Nucleotide-binding</keyword>
<evidence type="ECO:0000256" key="9">
    <source>
        <dbReference type="ARBA" id="ARBA00022968"/>
    </source>
</evidence>
<evidence type="ECO:0000259" key="14">
    <source>
        <dbReference type="Pfam" id="PF02434"/>
    </source>
</evidence>
<evidence type="ECO:0000256" key="2">
    <source>
        <dbReference type="ARBA" id="ARBA00004922"/>
    </source>
</evidence>
<feature type="transmembrane region" description="Helical" evidence="13">
    <location>
        <begin position="36"/>
        <end position="53"/>
    </location>
</feature>
<evidence type="ECO:0000256" key="3">
    <source>
        <dbReference type="ARBA" id="ARBA00006462"/>
    </source>
</evidence>
<dbReference type="Pfam" id="PF02434">
    <property type="entry name" value="Fringe"/>
    <property type="match status" value="1"/>
</dbReference>
<dbReference type="AlphaFoldDB" id="A0A0J9XF98"/>
<comment type="similarity">
    <text evidence="3">Belongs to the glycosyltransferase 31 family. Beta3-Gal-T subfamily.</text>
</comment>
<dbReference type="Gene3D" id="3.90.550.50">
    <property type="match status" value="1"/>
</dbReference>
<evidence type="ECO:0000256" key="4">
    <source>
        <dbReference type="ARBA" id="ARBA00012557"/>
    </source>
</evidence>
<dbReference type="InterPro" id="IPR026050">
    <property type="entry name" value="C1GALT1/C1GALT1_chp1"/>
</dbReference>
<dbReference type="EC" id="2.4.1.122" evidence="4"/>
<feature type="region of interest" description="Disordered" evidence="12">
    <location>
        <begin position="199"/>
        <end position="235"/>
    </location>
</feature>
<name>A0A0J9XF98_GEOCN</name>
<dbReference type="InterPro" id="IPR003378">
    <property type="entry name" value="Fringe-like_glycosylTrfase"/>
</dbReference>
<dbReference type="EMBL" id="CCBN010000013">
    <property type="protein sequence ID" value="CDO55934.1"/>
    <property type="molecule type" value="Genomic_DNA"/>
</dbReference>
<gene>
    <name evidence="15" type="ORF">BN980_GECA13s00450g</name>
</gene>
<protein>
    <recommendedName>
        <fullName evidence="4">N-acetylgalactosaminide beta-1,3-galactosyltransferase</fullName>
        <ecNumber evidence="4">2.4.1.122</ecNumber>
    </recommendedName>
</protein>
<evidence type="ECO:0000256" key="5">
    <source>
        <dbReference type="ARBA" id="ARBA00022676"/>
    </source>
</evidence>
<dbReference type="PANTHER" id="PTHR23033">
    <property type="entry name" value="BETA1,3-GALACTOSYLTRANSFERASE"/>
    <property type="match status" value="1"/>
</dbReference>
<keyword evidence="6" id="KW-0808">Transferase</keyword>
<evidence type="ECO:0000256" key="13">
    <source>
        <dbReference type="SAM" id="Phobius"/>
    </source>
</evidence>
<comment type="pathway">
    <text evidence="2">Protein modification; protein glycosylation.</text>
</comment>
<dbReference type="GO" id="GO:0000166">
    <property type="term" value="F:nucleotide binding"/>
    <property type="evidence" value="ECO:0007669"/>
    <property type="project" value="UniProtKB-KW"/>
</dbReference>
<feature type="region of interest" description="Disordered" evidence="12">
    <location>
        <begin position="119"/>
        <end position="161"/>
    </location>
</feature>
<dbReference type="GO" id="GO:0016263">
    <property type="term" value="F:glycoprotein-N-acetylgalactosamine 3-beta-galactosyltransferase activity"/>
    <property type="evidence" value="ECO:0007669"/>
    <property type="project" value="UniProtKB-EC"/>
</dbReference>
<evidence type="ECO:0000313" key="15">
    <source>
        <dbReference type="EMBL" id="CDO55934.1"/>
    </source>
</evidence>
<dbReference type="PANTHER" id="PTHR23033:SF47">
    <property type="entry name" value="APPLE DOMAIN-CONTAINING PROTEIN-RELATED"/>
    <property type="match status" value="1"/>
</dbReference>
<evidence type="ECO:0000256" key="6">
    <source>
        <dbReference type="ARBA" id="ARBA00022679"/>
    </source>
</evidence>
<evidence type="ECO:0000256" key="7">
    <source>
        <dbReference type="ARBA" id="ARBA00022692"/>
    </source>
</evidence>
<keyword evidence="16" id="KW-1185">Reference proteome</keyword>
<evidence type="ECO:0000256" key="1">
    <source>
        <dbReference type="ARBA" id="ARBA00004606"/>
    </source>
</evidence>
<accession>A0A0J9XF98</accession>
<feature type="compositionally biased region" description="Basic and acidic residues" evidence="12">
    <location>
        <begin position="119"/>
        <end position="133"/>
    </location>
</feature>
<evidence type="ECO:0000256" key="12">
    <source>
        <dbReference type="SAM" id="MobiDB-lite"/>
    </source>
</evidence>
<dbReference type="GO" id="GO:0016020">
    <property type="term" value="C:membrane"/>
    <property type="evidence" value="ECO:0007669"/>
    <property type="project" value="UniProtKB-SubCell"/>
</dbReference>
<keyword evidence="9" id="KW-0735">Signal-anchor</keyword>
<proteinExistence type="inferred from homology"/>
<reference evidence="15" key="1">
    <citation type="submission" date="2014-03" db="EMBL/GenBank/DDBJ databases">
        <authorList>
            <person name="Casaregola S."/>
        </authorList>
    </citation>
    <scope>NUCLEOTIDE SEQUENCE [LARGE SCALE GENOMIC DNA]</scope>
    <source>
        <strain evidence="15">CLIB 918</strain>
    </source>
</reference>
<evidence type="ECO:0000256" key="10">
    <source>
        <dbReference type="ARBA" id="ARBA00022989"/>
    </source>
</evidence>
<evidence type="ECO:0000256" key="8">
    <source>
        <dbReference type="ARBA" id="ARBA00022741"/>
    </source>
</evidence>
<feature type="compositionally biased region" description="Polar residues" evidence="12">
    <location>
        <begin position="134"/>
        <end position="161"/>
    </location>
</feature>
<evidence type="ECO:0000313" key="16">
    <source>
        <dbReference type="Proteomes" id="UP000242525"/>
    </source>
</evidence>
<keyword evidence="7 13" id="KW-0812">Transmembrane</keyword>
<keyword evidence="5" id="KW-0328">Glycosyltransferase</keyword>
<sequence length="732" mass="83781">MYTASRSTELYSSSSSQMYQRIIRHPILHLFLTKKFRTYILPCLLFICIFMIMSHRETQHDFQLHSTSASSIIGSGSNFIFGRSEDVIDSLHESRKADQPGGADWRAIFRSIQEKRKLEKEREEKLKASKNTEHNNNQHQSQSGDIEGSDQQSYSASTQNLGRSGHEITFSLQKQDLNRFESDETWRIPELFSENNNVHRDISGYARDPTRKQNQQDQDLKDKQQPLDQEAGQGTTNAGFMEQTLPQDFGYNTDKIFLLLKTGYSVQWNRLPMHFLTTLTKFPNFGIYSDAASSMAGYEIMDIIAGLPDDVMQNAQLDIYRQQREQRREHALPHYKSFMFDSSQLVSQKNNNLNGFAWIIDKFKVLPMLRHAWLTSPDLDWYIMMEDDTFVLADNMGKWLSTLDPNEPYYLGSAVAGLDHVFAHGGSGVVLSRGLMERAFGDSRADEWVNEYSRRALDECCGDFLLAAYLKEKLDVDLNLDVSGKRFQGESLEKVACQEQNWCTPITTFHHLKPRDMELLWEYERTRAYQSISQGTELASALSSSSPPSLESPPITYADIYTDFVKPYITSTRSDWDNNAKETQFSWLGDFNSGHANIEDYGRDDDGSTGKPYMSVDQCRQACLEQGDCLMFRYDPYQKYCGISKSIVLGTTSPGTEKRNGDDDLATTLEKFGIKAATRTAEQGMYSEWLLDRIEAMRTKQSCDPKAQNTIPDIDDGKEGWYWQARAKYNGP</sequence>
<keyword evidence="11 13" id="KW-0472">Membrane</keyword>
<comment type="subcellular location">
    <subcellularLocation>
        <location evidence="1">Membrane</location>
        <topology evidence="1">Single-pass type II membrane protein</topology>
    </subcellularLocation>
</comment>